<evidence type="ECO:0000259" key="1">
    <source>
        <dbReference type="Pfam" id="PF02602"/>
    </source>
</evidence>
<dbReference type="PANTHER" id="PTHR12390">
    <property type="entry name" value="UROPORPHYRINOGEN III SYNTHASE"/>
    <property type="match status" value="1"/>
</dbReference>
<dbReference type="EMBL" id="JANBTX010000122">
    <property type="protein sequence ID" value="KAJ2686078.1"/>
    <property type="molecule type" value="Genomic_DNA"/>
</dbReference>
<dbReference type="OrthoDB" id="5595751at2759"/>
<dbReference type="GO" id="GO:0004852">
    <property type="term" value="F:uroporphyrinogen-III synthase activity"/>
    <property type="evidence" value="ECO:0007669"/>
    <property type="project" value="UniProtKB-EC"/>
</dbReference>
<dbReference type="EC" id="4.2.1.75" evidence="2"/>
<keyword evidence="2" id="KW-0456">Lyase</keyword>
<dbReference type="CDD" id="cd06578">
    <property type="entry name" value="HemD"/>
    <property type="match status" value="1"/>
</dbReference>
<organism evidence="2 3">
    <name type="scientific">Coemansia spiralis</name>
    <dbReference type="NCBI Taxonomy" id="417178"/>
    <lineage>
        <taxon>Eukaryota</taxon>
        <taxon>Fungi</taxon>
        <taxon>Fungi incertae sedis</taxon>
        <taxon>Zoopagomycota</taxon>
        <taxon>Kickxellomycotina</taxon>
        <taxon>Kickxellomycetes</taxon>
        <taxon>Kickxellales</taxon>
        <taxon>Kickxellaceae</taxon>
        <taxon>Coemansia</taxon>
    </lineage>
</organism>
<sequence>MEAEVTRSIPLHTAVILFRDSSRGKDSYTEPLLEDHETVESVAVLQHQDLLTTQTIDDIIESHASDRPFAAVVFTSQNAVRALDRVLPKWTAADSPDQAAERREQWDRFISLPIFVVGGATGMACRSILLKHLPNMDVRGEVTGGASAMLPLVTEFCTKYQTQNKDRTPRLVFFCGDQRRDTLPSGLHSGVAELHEVPTYTTVGRDPRDIRCDLIRAVNRIKALCDASGGVLIWMAFFSPSGVRAVAPLLASLESEHVLCAYAGGRVSPALSVPSVARYGVAAIGATTRDEIIAQLKPCLAVLANEPSMQGIRKSICEAHLG</sequence>
<dbReference type="InterPro" id="IPR039793">
    <property type="entry name" value="UROS/Hem4"/>
</dbReference>
<dbReference type="InterPro" id="IPR003754">
    <property type="entry name" value="4pyrrol_synth_uPrphyn_synth"/>
</dbReference>
<name>A0A9W8GD20_9FUNG</name>
<dbReference type="InterPro" id="IPR036108">
    <property type="entry name" value="4pyrrol_syn_uPrphyn_synt_sf"/>
</dbReference>
<dbReference type="PANTHER" id="PTHR12390:SF0">
    <property type="entry name" value="UROPORPHYRINOGEN-III SYNTHASE"/>
    <property type="match status" value="1"/>
</dbReference>
<gene>
    <name evidence="2" type="primary">HEM4</name>
    <name evidence="2" type="ORF">IWW39_003858</name>
</gene>
<proteinExistence type="predicted"/>
<evidence type="ECO:0000313" key="2">
    <source>
        <dbReference type="EMBL" id="KAJ2686078.1"/>
    </source>
</evidence>
<comment type="caution">
    <text evidence="2">The sequence shown here is derived from an EMBL/GenBank/DDBJ whole genome shotgun (WGS) entry which is preliminary data.</text>
</comment>
<protein>
    <submittedName>
        <fullName evidence="2">Uroporphyrinogen-III synthase</fullName>
        <ecNumber evidence="2">4.2.1.75</ecNumber>
    </submittedName>
</protein>
<dbReference type="Gene3D" id="3.40.50.10090">
    <property type="match status" value="2"/>
</dbReference>
<evidence type="ECO:0000313" key="3">
    <source>
        <dbReference type="Proteomes" id="UP001151516"/>
    </source>
</evidence>
<reference evidence="2" key="1">
    <citation type="submission" date="2022-07" db="EMBL/GenBank/DDBJ databases">
        <title>Phylogenomic reconstructions and comparative analyses of Kickxellomycotina fungi.</title>
        <authorList>
            <person name="Reynolds N.K."/>
            <person name="Stajich J.E."/>
            <person name="Barry K."/>
            <person name="Grigoriev I.V."/>
            <person name="Crous P."/>
            <person name="Smith M.E."/>
        </authorList>
    </citation>
    <scope>NUCLEOTIDE SEQUENCE</scope>
    <source>
        <strain evidence="2">CBS 109367</strain>
    </source>
</reference>
<dbReference type="GO" id="GO:0006780">
    <property type="term" value="P:uroporphyrinogen III biosynthetic process"/>
    <property type="evidence" value="ECO:0007669"/>
    <property type="project" value="InterPro"/>
</dbReference>
<feature type="domain" description="Tetrapyrrole biosynthesis uroporphyrinogen III synthase" evidence="1">
    <location>
        <begin position="39"/>
        <end position="292"/>
    </location>
</feature>
<dbReference type="Proteomes" id="UP001151516">
    <property type="component" value="Unassembled WGS sequence"/>
</dbReference>
<keyword evidence="3" id="KW-1185">Reference proteome</keyword>
<dbReference type="AlphaFoldDB" id="A0A9W8GD20"/>
<dbReference type="Pfam" id="PF02602">
    <property type="entry name" value="HEM4"/>
    <property type="match status" value="1"/>
</dbReference>
<accession>A0A9W8GD20</accession>
<dbReference type="SUPFAM" id="SSF69618">
    <property type="entry name" value="HemD-like"/>
    <property type="match status" value="1"/>
</dbReference>
<dbReference type="GO" id="GO:0005829">
    <property type="term" value="C:cytosol"/>
    <property type="evidence" value="ECO:0007669"/>
    <property type="project" value="TreeGrafter"/>
</dbReference>